<proteinExistence type="predicted"/>
<name>X0X2Q7_9ZZZZ</name>
<accession>X0X2Q7</accession>
<reference evidence="1" key="1">
    <citation type="journal article" date="2014" name="Front. Microbiol.">
        <title>High frequency of phylogenetically diverse reductive dehalogenase-homologous genes in deep subseafloor sedimentary metagenomes.</title>
        <authorList>
            <person name="Kawai M."/>
            <person name="Futagami T."/>
            <person name="Toyoda A."/>
            <person name="Takaki Y."/>
            <person name="Nishi S."/>
            <person name="Hori S."/>
            <person name="Arai W."/>
            <person name="Tsubouchi T."/>
            <person name="Morono Y."/>
            <person name="Uchiyama I."/>
            <person name="Ito T."/>
            <person name="Fujiyama A."/>
            <person name="Inagaki F."/>
            <person name="Takami H."/>
        </authorList>
    </citation>
    <scope>NUCLEOTIDE SEQUENCE</scope>
    <source>
        <strain evidence="1">Expedition CK06-06</strain>
    </source>
</reference>
<dbReference type="EMBL" id="BARS01036820">
    <property type="protein sequence ID" value="GAG19291.1"/>
    <property type="molecule type" value="Genomic_DNA"/>
</dbReference>
<feature type="non-terminal residue" evidence="1">
    <location>
        <position position="43"/>
    </location>
</feature>
<gene>
    <name evidence="1" type="ORF">S01H1_56539</name>
</gene>
<sequence length="43" mass="5118">MNENQKFEEIIIIGMDEYFKRHPRIAVRFGKENYEKVVESGTA</sequence>
<comment type="caution">
    <text evidence="1">The sequence shown here is derived from an EMBL/GenBank/DDBJ whole genome shotgun (WGS) entry which is preliminary data.</text>
</comment>
<organism evidence="1">
    <name type="scientific">marine sediment metagenome</name>
    <dbReference type="NCBI Taxonomy" id="412755"/>
    <lineage>
        <taxon>unclassified sequences</taxon>
        <taxon>metagenomes</taxon>
        <taxon>ecological metagenomes</taxon>
    </lineage>
</organism>
<protein>
    <submittedName>
        <fullName evidence="1">Uncharacterized protein</fullName>
    </submittedName>
</protein>
<evidence type="ECO:0000313" key="1">
    <source>
        <dbReference type="EMBL" id="GAG19291.1"/>
    </source>
</evidence>
<dbReference type="AlphaFoldDB" id="X0X2Q7"/>